<dbReference type="EMBL" id="FQZR01000004">
    <property type="protein sequence ID" value="SHJ28924.1"/>
    <property type="molecule type" value="Genomic_DNA"/>
</dbReference>
<dbReference type="EC" id="1.17.4.1" evidence="2"/>
<dbReference type="Proteomes" id="UP000184001">
    <property type="component" value="Unassembled WGS sequence"/>
</dbReference>
<evidence type="ECO:0000256" key="1">
    <source>
        <dbReference type="ARBA" id="ARBA00007405"/>
    </source>
</evidence>
<protein>
    <recommendedName>
        <fullName evidence="2">ribonucleoside-diphosphate reductase</fullName>
        <ecNumber evidence="2">1.17.4.1</ecNumber>
    </recommendedName>
</protein>
<dbReference type="AlphaFoldDB" id="A0A8G2CAC0"/>
<sequence>MFTYTPHGVCSKQILFEIEDNTISSLHFVGGCPGNLEGISRLVQGMKIKDVIAILSGIPCGKKSSSCPDQLCMALEEYLRGEGKNIGRESRTIDSLVA</sequence>
<gene>
    <name evidence="7" type="ORF">SAMN05660830_02087</name>
</gene>
<dbReference type="InterPro" id="IPR024434">
    <property type="entry name" value="TSCPD_dom"/>
</dbReference>
<evidence type="ECO:0000259" key="6">
    <source>
        <dbReference type="Pfam" id="PF12637"/>
    </source>
</evidence>
<evidence type="ECO:0000256" key="2">
    <source>
        <dbReference type="ARBA" id="ARBA00012274"/>
    </source>
</evidence>
<accession>A0A8G2CAC0</accession>
<dbReference type="NCBIfam" id="TIGR03905">
    <property type="entry name" value="TIGR03905_4_Cys"/>
    <property type="match status" value="1"/>
</dbReference>
<evidence type="ECO:0000313" key="8">
    <source>
        <dbReference type="Proteomes" id="UP000184001"/>
    </source>
</evidence>
<evidence type="ECO:0000256" key="3">
    <source>
        <dbReference type="ARBA" id="ARBA00022634"/>
    </source>
</evidence>
<evidence type="ECO:0000256" key="5">
    <source>
        <dbReference type="ARBA" id="ARBA00047754"/>
    </source>
</evidence>
<keyword evidence="3" id="KW-0237">DNA synthesis</keyword>
<dbReference type="Pfam" id="PF12637">
    <property type="entry name" value="TSCPD"/>
    <property type="match status" value="1"/>
</dbReference>
<dbReference type="GO" id="GO:0071897">
    <property type="term" value="P:DNA biosynthetic process"/>
    <property type="evidence" value="ECO:0007669"/>
    <property type="project" value="UniProtKB-KW"/>
</dbReference>
<evidence type="ECO:0000256" key="4">
    <source>
        <dbReference type="ARBA" id="ARBA00022741"/>
    </source>
</evidence>
<dbReference type="GO" id="GO:0000166">
    <property type="term" value="F:nucleotide binding"/>
    <property type="evidence" value="ECO:0007669"/>
    <property type="project" value="UniProtKB-KW"/>
</dbReference>
<proteinExistence type="inferred from homology"/>
<name>A0A8G2CAC0_9BACT</name>
<dbReference type="InterPro" id="IPR023806">
    <property type="entry name" value="CHP03905"/>
</dbReference>
<keyword evidence="4" id="KW-0547">Nucleotide-binding</keyword>
<feature type="domain" description="TSCPD" evidence="6">
    <location>
        <begin position="4"/>
        <end position="79"/>
    </location>
</feature>
<comment type="caution">
    <text evidence="7">The sequence shown here is derived from an EMBL/GenBank/DDBJ whole genome shotgun (WGS) entry which is preliminary data.</text>
</comment>
<dbReference type="RefSeq" id="WP_020000151.1">
    <property type="nucleotide sequence ID" value="NZ_CP192217.1"/>
</dbReference>
<comment type="catalytic activity">
    <reaction evidence="5">
        <text>a 2'-deoxyribonucleoside 5'-diphosphate + [thioredoxin]-disulfide + H2O = a ribonucleoside 5'-diphosphate + [thioredoxin]-dithiol</text>
        <dbReference type="Rhea" id="RHEA:23252"/>
        <dbReference type="Rhea" id="RHEA-COMP:10698"/>
        <dbReference type="Rhea" id="RHEA-COMP:10700"/>
        <dbReference type="ChEBI" id="CHEBI:15377"/>
        <dbReference type="ChEBI" id="CHEBI:29950"/>
        <dbReference type="ChEBI" id="CHEBI:50058"/>
        <dbReference type="ChEBI" id="CHEBI:57930"/>
        <dbReference type="ChEBI" id="CHEBI:73316"/>
        <dbReference type="EC" id="1.17.4.1"/>
    </reaction>
</comment>
<evidence type="ECO:0000313" key="7">
    <source>
        <dbReference type="EMBL" id="SHJ28924.1"/>
    </source>
</evidence>
<comment type="similarity">
    <text evidence="1">Belongs to the ribonucleoside diphosphate reductase class-2 family.</text>
</comment>
<organism evidence="7 8">
    <name type="scientific">Halodesulfovibrio aestuarii</name>
    <dbReference type="NCBI Taxonomy" id="126333"/>
    <lineage>
        <taxon>Bacteria</taxon>
        <taxon>Pseudomonadati</taxon>
        <taxon>Thermodesulfobacteriota</taxon>
        <taxon>Desulfovibrionia</taxon>
        <taxon>Desulfovibrionales</taxon>
        <taxon>Desulfovibrionaceae</taxon>
        <taxon>Halodesulfovibrio</taxon>
    </lineage>
</organism>
<reference evidence="7 8" key="1">
    <citation type="submission" date="2016-11" db="EMBL/GenBank/DDBJ databases">
        <authorList>
            <person name="Varghese N."/>
            <person name="Submissions S."/>
        </authorList>
    </citation>
    <scope>NUCLEOTIDE SEQUENCE [LARGE SCALE GENOMIC DNA]</scope>
    <source>
        <strain evidence="7 8">DSM 17919</strain>
    </source>
</reference>
<dbReference type="GO" id="GO:0004748">
    <property type="term" value="F:ribonucleoside-diphosphate reductase activity, thioredoxin disulfide as acceptor"/>
    <property type="evidence" value="ECO:0007669"/>
    <property type="project" value="UniProtKB-EC"/>
</dbReference>